<keyword evidence="5 6" id="KW-0472">Membrane</keyword>
<gene>
    <name evidence="8" type="ORF">HLI28_09070</name>
</gene>
<evidence type="ECO:0000256" key="6">
    <source>
        <dbReference type="SAM" id="Phobius"/>
    </source>
</evidence>
<name>A0A849K4D2_9MICO</name>
<evidence type="ECO:0000313" key="8">
    <source>
        <dbReference type="EMBL" id="NNU27691.1"/>
    </source>
</evidence>
<keyword evidence="9" id="KW-1185">Reference proteome</keyword>
<dbReference type="PANTHER" id="PTHR31272:SF4">
    <property type="entry name" value="CYTOCHROME C-TYPE BIOGENESIS PROTEIN HI_1454-RELATED"/>
    <property type="match status" value="1"/>
</dbReference>
<comment type="caution">
    <text evidence="8">The sequence shown here is derived from an EMBL/GenBank/DDBJ whole genome shotgun (WGS) entry which is preliminary data.</text>
</comment>
<dbReference type="Pfam" id="PF02683">
    <property type="entry name" value="DsbD_TM"/>
    <property type="match status" value="1"/>
</dbReference>
<dbReference type="RefSeq" id="WP_171247200.1">
    <property type="nucleotide sequence ID" value="NZ_JABFAJ010000017.1"/>
</dbReference>
<evidence type="ECO:0000256" key="4">
    <source>
        <dbReference type="ARBA" id="ARBA00022989"/>
    </source>
</evidence>
<feature type="transmembrane region" description="Helical" evidence="6">
    <location>
        <begin position="45"/>
        <end position="68"/>
    </location>
</feature>
<evidence type="ECO:0000256" key="5">
    <source>
        <dbReference type="ARBA" id="ARBA00023136"/>
    </source>
</evidence>
<dbReference type="Proteomes" id="UP000557204">
    <property type="component" value="Unassembled WGS sequence"/>
</dbReference>
<feature type="transmembrane region" description="Helical" evidence="6">
    <location>
        <begin position="117"/>
        <end position="146"/>
    </location>
</feature>
<evidence type="ECO:0000256" key="3">
    <source>
        <dbReference type="ARBA" id="ARBA00022692"/>
    </source>
</evidence>
<dbReference type="InterPro" id="IPR003834">
    <property type="entry name" value="Cyt_c_assmbl_TM_dom"/>
</dbReference>
<dbReference type="PANTHER" id="PTHR31272">
    <property type="entry name" value="CYTOCHROME C-TYPE BIOGENESIS PROTEIN HI_1454-RELATED"/>
    <property type="match status" value="1"/>
</dbReference>
<keyword evidence="3 6" id="KW-0812">Transmembrane</keyword>
<evidence type="ECO:0000256" key="2">
    <source>
        <dbReference type="ARBA" id="ARBA00006143"/>
    </source>
</evidence>
<feature type="transmembrane region" description="Helical" evidence="6">
    <location>
        <begin position="6"/>
        <end position="33"/>
    </location>
</feature>
<dbReference type="AlphaFoldDB" id="A0A849K4D2"/>
<dbReference type="GO" id="GO:0016020">
    <property type="term" value="C:membrane"/>
    <property type="evidence" value="ECO:0007669"/>
    <property type="project" value="UniProtKB-SubCell"/>
</dbReference>
<dbReference type="InterPro" id="IPR051790">
    <property type="entry name" value="Cytochrome_c-biogenesis_DsbD"/>
</dbReference>
<feature type="transmembrane region" description="Helical" evidence="6">
    <location>
        <begin position="74"/>
        <end position="96"/>
    </location>
</feature>
<reference evidence="8 9" key="1">
    <citation type="submission" date="2020-05" db="EMBL/GenBank/DDBJ databases">
        <title>Genome sequence of Isoptericola sp. JC619 isolated from Chilika lagoon, India.</title>
        <authorList>
            <person name="Kumar D."/>
            <person name="Appam K."/>
            <person name="Gandham S."/>
            <person name="Uppada J."/>
            <person name="Sasikala C."/>
            <person name="Venkata Ramana C."/>
        </authorList>
    </citation>
    <scope>NUCLEOTIDE SEQUENCE [LARGE SCALE GENOMIC DNA]</scope>
    <source>
        <strain evidence="8 9">JC619</strain>
    </source>
</reference>
<feature type="transmembrane region" description="Helical" evidence="6">
    <location>
        <begin position="200"/>
        <end position="225"/>
    </location>
</feature>
<feature type="domain" description="Cytochrome C biogenesis protein transmembrane" evidence="7">
    <location>
        <begin position="5"/>
        <end position="180"/>
    </location>
</feature>
<sequence>MEVGLLTAFLGGALALLSPCGALLLPAFFASTVGAGPRLWAHGGVFLTGLLVVLVPLGVGAGALGTLFVTQRDLVVTVAAVLLVVLGVVQLLGLGFDPARVLPGARALQRSSATRTGWVKTFLLGAAGGVAGFCAGPILGAVLTLAAAQGDVVGAGLLLAVYGVGMVLPLLVLATLWGRLDDRRRAALRGRTVTVVGRELHTTSIVTGLLLVAAGALFWATNGLVGMPELVPVSTQAWLQGQGALLANPVLDVGLLLVVAAVVVVVWTRHRARRQRAVAAETEEAPR</sequence>
<evidence type="ECO:0000256" key="1">
    <source>
        <dbReference type="ARBA" id="ARBA00004141"/>
    </source>
</evidence>
<accession>A0A849K4D2</accession>
<comment type="similarity">
    <text evidence="2">Belongs to the DsbD family.</text>
</comment>
<feature type="transmembrane region" description="Helical" evidence="6">
    <location>
        <begin position="152"/>
        <end position="180"/>
    </location>
</feature>
<evidence type="ECO:0000259" key="7">
    <source>
        <dbReference type="Pfam" id="PF02683"/>
    </source>
</evidence>
<keyword evidence="4 6" id="KW-1133">Transmembrane helix</keyword>
<feature type="transmembrane region" description="Helical" evidence="6">
    <location>
        <begin position="245"/>
        <end position="267"/>
    </location>
</feature>
<protein>
    <submittedName>
        <fullName evidence="8">Cytochrome c biogenesis protein CcdA</fullName>
    </submittedName>
</protein>
<proteinExistence type="inferred from homology"/>
<organism evidence="8 9">
    <name type="scientific">Isoptericola sediminis</name>
    <dbReference type="NCBI Taxonomy" id="2733572"/>
    <lineage>
        <taxon>Bacteria</taxon>
        <taxon>Bacillati</taxon>
        <taxon>Actinomycetota</taxon>
        <taxon>Actinomycetes</taxon>
        <taxon>Micrococcales</taxon>
        <taxon>Promicromonosporaceae</taxon>
        <taxon>Isoptericola</taxon>
    </lineage>
</organism>
<dbReference type="GO" id="GO:0017004">
    <property type="term" value="P:cytochrome complex assembly"/>
    <property type="evidence" value="ECO:0007669"/>
    <property type="project" value="InterPro"/>
</dbReference>
<comment type="subcellular location">
    <subcellularLocation>
        <location evidence="1">Membrane</location>
        <topology evidence="1">Multi-pass membrane protein</topology>
    </subcellularLocation>
</comment>
<dbReference type="EMBL" id="JABFAJ010000017">
    <property type="protein sequence ID" value="NNU27691.1"/>
    <property type="molecule type" value="Genomic_DNA"/>
</dbReference>
<evidence type="ECO:0000313" key="9">
    <source>
        <dbReference type="Proteomes" id="UP000557204"/>
    </source>
</evidence>